<gene>
    <name evidence="3" type="ORF">ACFOMF_16345</name>
</gene>
<dbReference type="SUPFAM" id="SSF51735">
    <property type="entry name" value="NAD(P)-binding Rossmann-fold domains"/>
    <property type="match status" value="1"/>
</dbReference>
<dbReference type="CDD" id="cd05369">
    <property type="entry name" value="TER_DECR_SDR_a"/>
    <property type="match status" value="1"/>
</dbReference>
<evidence type="ECO:0000256" key="1">
    <source>
        <dbReference type="ARBA" id="ARBA00022857"/>
    </source>
</evidence>
<evidence type="ECO:0000313" key="3">
    <source>
        <dbReference type="EMBL" id="MFC3609347.1"/>
    </source>
</evidence>
<sequence length="275" mass="28478">MHNNHSSLSARFDFTGRVVFVAGGSSGINLAIAEAFGAQGARLAIISRNEDRVATAVSQLQARGFEAFGQAADVRDPQALTQAFEATTARFGAIDVLISGAAGNFVAPATGMSTNAFKTVVDIDLLGTFNVLRLAYPHLRKPGAAVLNISAPQAFNPTRYQAHVCAAKAGVDMLTRVLAMEWGPDGIRVNSLVPGPIGDTEGVRRLAPSDEALAAMQASIPLGRFGLKQDVADMALMLCSDLAGFVTGAVLPVDGGSSLAGGRDLSGALRPQQTS</sequence>
<keyword evidence="2" id="KW-0560">Oxidoreductase</keyword>
<dbReference type="Pfam" id="PF13561">
    <property type="entry name" value="adh_short_C2"/>
    <property type="match status" value="1"/>
</dbReference>
<dbReference type="PRINTS" id="PR00081">
    <property type="entry name" value="GDHRDH"/>
</dbReference>
<dbReference type="Gene3D" id="3.40.50.720">
    <property type="entry name" value="NAD(P)-binding Rossmann-like Domain"/>
    <property type="match status" value="1"/>
</dbReference>
<dbReference type="InterPro" id="IPR045017">
    <property type="entry name" value="DECR2-like"/>
</dbReference>
<dbReference type="InterPro" id="IPR002347">
    <property type="entry name" value="SDR_fam"/>
</dbReference>
<dbReference type="EMBL" id="JBHRXZ010000024">
    <property type="protein sequence ID" value="MFC3609347.1"/>
    <property type="molecule type" value="Genomic_DNA"/>
</dbReference>
<reference evidence="4" key="1">
    <citation type="journal article" date="2019" name="Int. J. Syst. Evol. Microbiol.">
        <title>The Global Catalogue of Microorganisms (GCM) 10K type strain sequencing project: providing services to taxonomists for standard genome sequencing and annotation.</title>
        <authorList>
            <consortium name="The Broad Institute Genomics Platform"/>
            <consortium name="The Broad Institute Genome Sequencing Center for Infectious Disease"/>
            <person name="Wu L."/>
            <person name="Ma J."/>
        </authorList>
    </citation>
    <scope>NUCLEOTIDE SEQUENCE [LARGE SCALE GENOMIC DNA]</scope>
    <source>
        <strain evidence="4">KCTC 42447</strain>
    </source>
</reference>
<dbReference type="InterPro" id="IPR036291">
    <property type="entry name" value="NAD(P)-bd_dom_sf"/>
</dbReference>
<dbReference type="RefSeq" id="WP_386366811.1">
    <property type="nucleotide sequence ID" value="NZ_JBHRXZ010000024.1"/>
</dbReference>
<dbReference type="Proteomes" id="UP001595630">
    <property type="component" value="Unassembled WGS sequence"/>
</dbReference>
<protein>
    <submittedName>
        <fullName evidence="3">SDR family oxidoreductase</fullName>
    </submittedName>
</protein>
<dbReference type="NCBIfam" id="NF005752">
    <property type="entry name" value="PRK07576.1"/>
    <property type="match status" value="1"/>
</dbReference>
<name>A0ABV7T9R7_9GAMM</name>
<organism evidence="3 4">
    <name type="scientific">Stutzerimonas tarimensis</name>
    <dbReference type="NCBI Taxonomy" id="1507735"/>
    <lineage>
        <taxon>Bacteria</taxon>
        <taxon>Pseudomonadati</taxon>
        <taxon>Pseudomonadota</taxon>
        <taxon>Gammaproteobacteria</taxon>
        <taxon>Pseudomonadales</taxon>
        <taxon>Pseudomonadaceae</taxon>
        <taxon>Stutzerimonas</taxon>
    </lineage>
</organism>
<keyword evidence="4" id="KW-1185">Reference proteome</keyword>
<evidence type="ECO:0000313" key="4">
    <source>
        <dbReference type="Proteomes" id="UP001595630"/>
    </source>
</evidence>
<accession>A0ABV7T9R7</accession>
<dbReference type="PANTHER" id="PTHR43296">
    <property type="entry name" value="PEROXISOMAL 2,4-DIENOYL-COA REDUCTASE"/>
    <property type="match status" value="1"/>
</dbReference>
<keyword evidence="1" id="KW-0521">NADP</keyword>
<evidence type="ECO:0000256" key="2">
    <source>
        <dbReference type="ARBA" id="ARBA00023002"/>
    </source>
</evidence>
<proteinExistence type="predicted"/>
<comment type="caution">
    <text evidence="3">The sequence shown here is derived from an EMBL/GenBank/DDBJ whole genome shotgun (WGS) entry which is preliminary data.</text>
</comment>
<dbReference type="PANTHER" id="PTHR43296:SF2">
    <property type="entry name" value="PEROXISOMAL 2,4-DIENOYL-COA REDUCTASE [(3E)-ENOYL-COA-PRODUCING]"/>
    <property type="match status" value="1"/>
</dbReference>